<evidence type="ECO:0000313" key="2">
    <source>
        <dbReference type="EMBL" id="GER32184.1"/>
    </source>
</evidence>
<evidence type="ECO:0000256" key="1">
    <source>
        <dbReference type="SAM" id="MobiDB-lite"/>
    </source>
</evidence>
<gene>
    <name evidence="2" type="ORF">STAS_08242</name>
</gene>
<name>A0A5A7PHJ6_STRAF</name>
<organism evidence="2 3">
    <name type="scientific">Striga asiatica</name>
    <name type="common">Asiatic witchweed</name>
    <name type="synonym">Buchnera asiatica</name>
    <dbReference type="NCBI Taxonomy" id="4170"/>
    <lineage>
        <taxon>Eukaryota</taxon>
        <taxon>Viridiplantae</taxon>
        <taxon>Streptophyta</taxon>
        <taxon>Embryophyta</taxon>
        <taxon>Tracheophyta</taxon>
        <taxon>Spermatophyta</taxon>
        <taxon>Magnoliopsida</taxon>
        <taxon>eudicotyledons</taxon>
        <taxon>Gunneridae</taxon>
        <taxon>Pentapetalae</taxon>
        <taxon>asterids</taxon>
        <taxon>lamiids</taxon>
        <taxon>Lamiales</taxon>
        <taxon>Orobanchaceae</taxon>
        <taxon>Buchnereae</taxon>
        <taxon>Striga</taxon>
    </lineage>
</organism>
<dbReference type="EMBL" id="BKCP01004561">
    <property type="protein sequence ID" value="GER32184.1"/>
    <property type="molecule type" value="Genomic_DNA"/>
</dbReference>
<accession>A0A5A7PHJ6</accession>
<feature type="region of interest" description="Disordered" evidence="1">
    <location>
        <begin position="85"/>
        <end position="124"/>
    </location>
</feature>
<dbReference type="Proteomes" id="UP000325081">
    <property type="component" value="Unassembled WGS sequence"/>
</dbReference>
<keyword evidence="2" id="KW-0436">Ligase</keyword>
<dbReference type="GO" id="GO:0016874">
    <property type="term" value="F:ligase activity"/>
    <property type="evidence" value="ECO:0007669"/>
    <property type="project" value="UniProtKB-KW"/>
</dbReference>
<evidence type="ECO:0000313" key="3">
    <source>
        <dbReference type="Proteomes" id="UP000325081"/>
    </source>
</evidence>
<keyword evidence="3" id="KW-1185">Reference proteome</keyword>
<protein>
    <submittedName>
        <fullName evidence="2">Histidine--tRNA ligase</fullName>
    </submittedName>
</protein>
<proteinExistence type="predicted"/>
<feature type="compositionally biased region" description="Basic residues" evidence="1">
    <location>
        <begin position="98"/>
        <end position="110"/>
    </location>
</feature>
<reference evidence="3" key="1">
    <citation type="journal article" date="2019" name="Curr. Biol.">
        <title>Genome Sequence of Striga asiatica Provides Insight into the Evolution of Plant Parasitism.</title>
        <authorList>
            <person name="Yoshida S."/>
            <person name="Kim S."/>
            <person name="Wafula E.K."/>
            <person name="Tanskanen J."/>
            <person name="Kim Y.M."/>
            <person name="Honaas L."/>
            <person name="Yang Z."/>
            <person name="Spallek T."/>
            <person name="Conn C.E."/>
            <person name="Ichihashi Y."/>
            <person name="Cheong K."/>
            <person name="Cui S."/>
            <person name="Der J.P."/>
            <person name="Gundlach H."/>
            <person name="Jiao Y."/>
            <person name="Hori C."/>
            <person name="Ishida J.K."/>
            <person name="Kasahara H."/>
            <person name="Kiba T."/>
            <person name="Kim M.S."/>
            <person name="Koo N."/>
            <person name="Laohavisit A."/>
            <person name="Lee Y.H."/>
            <person name="Lumba S."/>
            <person name="McCourt P."/>
            <person name="Mortimer J.C."/>
            <person name="Mutuku J.M."/>
            <person name="Nomura T."/>
            <person name="Sasaki-Sekimoto Y."/>
            <person name="Seto Y."/>
            <person name="Wang Y."/>
            <person name="Wakatake T."/>
            <person name="Sakakibara H."/>
            <person name="Demura T."/>
            <person name="Yamaguchi S."/>
            <person name="Yoneyama K."/>
            <person name="Manabe R.I."/>
            <person name="Nelson D.C."/>
            <person name="Schulman A.H."/>
            <person name="Timko M.P."/>
            <person name="dePamphilis C.W."/>
            <person name="Choi D."/>
            <person name="Shirasu K."/>
        </authorList>
    </citation>
    <scope>NUCLEOTIDE SEQUENCE [LARGE SCALE GENOMIC DNA]</scope>
    <source>
        <strain evidence="3">cv. UVA1</strain>
    </source>
</reference>
<sequence length="124" mass="14178">MTPSSPELATLRFGSQAGIIRLSDDLRRRILSFHALLLQHQVLKGTDFFGRHLMWGNTAEYTCIKSYFKEGLQAFNFTLTQENFPHPSPINPLDVHSTRRPVCKKPRSRATPHDKVGRHSRVPV</sequence>
<dbReference type="AlphaFoldDB" id="A0A5A7PHJ6"/>
<comment type="caution">
    <text evidence="2">The sequence shown here is derived from an EMBL/GenBank/DDBJ whole genome shotgun (WGS) entry which is preliminary data.</text>
</comment>